<dbReference type="EMBL" id="LAXD01000001">
    <property type="protein sequence ID" value="KWW98774.1"/>
    <property type="molecule type" value="Genomic_DNA"/>
</dbReference>
<dbReference type="Pfam" id="PF07332">
    <property type="entry name" value="Phage_holin_3_6"/>
    <property type="match status" value="1"/>
</dbReference>
<reference evidence="2 7" key="1">
    <citation type="submission" date="2015-02" db="EMBL/GenBank/DDBJ databases">
        <title>Physiological reanalysis, assessment of diazotrophy, and genome sequences of multiple isolates of Streptomyces thermoautotrophicus.</title>
        <authorList>
            <person name="MacKellar D.C."/>
            <person name="Lieber L."/>
            <person name="Norman J."/>
            <person name="Bolger A."/>
            <person name="Tobin C."/>
            <person name="Murray J.W."/>
            <person name="Prell J."/>
        </authorList>
    </citation>
    <scope>NUCLEOTIDE SEQUENCE [LARGE SCALE GENOMIC DNA]</scope>
    <source>
        <strain evidence="2 7">UBT1</strain>
    </source>
</reference>
<dbReference type="Proteomes" id="UP000070188">
    <property type="component" value="Unassembled WGS sequence"/>
</dbReference>
<proteinExistence type="predicted"/>
<keyword evidence="1" id="KW-0812">Transmembrane</keyword>
<feature type="transmembrane region" description="Helical" evidence="1">
    <location>
        <begin position="81"/>
        <end position="101"/>
    </location>
</feature>
<evidence type="ECO:0000313" key="2">
    <source>
        <dbReference type="EMBL" id="KWW97488.1"/>
    </source>
</evidence>
<sequence>MVYTGDAQSLGQLVAAASRDVSALVRSEIELAKAEMRQDARYATRGGALFGGAALLALLALGLLSVAAVHGIEALGLGLGWSYLIVGVVYLVVAAVLALVAKRAMKRIRPPERTIRTAKDNVAMLRNHKRSSVQE</sequence>
<dbReference type="EMBL" id="JYIJ01000019">
    <property type="protein sequence ID" value="KWW97488.1"/>
    <property type="molecule type" value="Genomic_DNA"/>
</dbReference>
<reference evidence="3" key="3">
    <citation type="submission" date="2015-04" db="EMBL/GenBank/DDBJ databases">
        <title>Physiological reanalysis, assessment of diazotrophy, and genome sequences of multiple isolates of Streptomyces thermoautotrophicus.</title>
        <authorList>
            <person name="MacKellar D.C."/>
            <person name="Lieber L."/>
            <person name="Norman J."/>
            <person name="Bolger A."/>
            <person name="Tobin C."/>
            <person name="Murray J.W."/>
            <person name="Woodward J."/>
            <person name="Friesen M."/>
            <person name="Prell J."/>
        </authorList>
    </citation>
    <scope>NUCLEOTIDE SEQUENCE [LARGE SCALE GENOMIC DNA]</scope>
    <source>
        <strain evidence="3">H1</strain>
    </source>
</reference>
<dbReference type="OrthoDB" id="5150146at2"/>
<dbReference type="Proteomes" id="UP000070659">
    <property type="component" value="Unassembled WGS sequence"/>
</dbReference>
<evidence type="ECO:0000256" key="1">
    <source>
        <dbReference type="SAM" id="Phobius"/>
    </source>
</evidence>
<organism evidence="3 5">
    <name type="scientific">Carbonactinospora thermoautotrophica</name>
    <dbReference type="NCBI Taxonomy" id="1469144"/>
    <lineage>
        <taxon>Bacteria</taxon>
        <taxon>Bacillati</taxon>
        <taxon>Actinomycetota</taxon>
        <taxon>Actinomycetes</taxon>
        <taxon>Kitasatosporales</taxon>
        <taxon>Carbonactinosporaceae</taxon>
        <taxon>Carbonactinospora</taxon>
    </lineage>
</organism>
<name>A0A132MLP2_9ACTN</name>
<keyword evidence="1" id="KW-0472">Membrane</keyword>
<evidence type="ECO:0000313" key="7">
    <source>
        <dbReference type="Proteomes" id="UP000070659"/>
    </source>
</evidence>
<reference evidence="5" key="4">
    <citation type="submission" date="2015-04" db="EMBL/GenBank/DDBJ databases">
        <title>Physiological reanalysis, assessment of diazotrophy, and genome sequences of multiple isolates of Streptomyces thermoautotrophicus.</title>
        <authorList>
            <person name="MacKellar D.C."/>
            <person name="Lieber L."/>
            <person name="Norman J."/>
            <person name="Bolger A."/>
            <person name="Tobin C."/>
            <person name="Murray J.W."/>
            <person name="Chang R."/>
            <person name="Ford T."/>
            <person name="Nguyen P.Q."/>
            <person name="Woodward J."/>
            <person name="Permingeat H."/>
            <person name="Joshi N.S."/>
            <person name="Silver P.A."/>
            <person name="Usadel B."/>
            <person name="Rutherford A.W."/>
            <person name="Friesen M."/>
            <person name="Prell J."/>
        </authorList>
    </citation>
    <scope>NUCLEOTIDE SEQUENCE [LARGE SCALE GENOMIC DNA]</scope>
    <source>
        <strain evidence="5">H1</strain>
    </source>
</reference>
<accession>A0A132MLP2</accession>
<dbReference type="InterPro" id="IPR009937">
    <property type="entry name" value="Phage_holin_3_6"/>
</dbReference>
<dbReference type="PATRIC" id="fig|1469144.10.peg.497"/>
<dbReference type="EMBL" id="JYIK01000689">
    <property type="protein sequence ID" value="KWX09903.1"/>
    <property type="molecule type" value="Genomic_DNA"/>
</dbReference>
<evidence type="ECO:0000313" key="3">
    <source>
        <dbReference type="EMBL" id="KWW98774.1"/>
    </source>
</evidence>
<dbReference type="AlphaFoldDB" id="A0A132MLP2"/>
<evidence type="ECO:0008006" key="8">
    <source>
        <dbReference type="Google" id="ProtNLM"/>
    </source>
</evidence>
<keyword evidence="5" id="KW-1185">Reference proteome</keyword>
<reference evidence="6" key="2">
    <citation type="submission" date="2015-02" db="EMBL/GenBank/DDBJ databases">
        <title>Physiological reanalysis, assessment of diazotrophy, and genome sequences of multiple isolates of Streptomyces thermoautotrophicus.</title>
        <authorList>
            <person name="MacKellar D.C."/>
            <person name="Lieber L."/>
            <person name="Norman J."/>
            <person name="Bolger A."/>
            <person name="Tobin C."/>
            <person name="Murray J.W."/>
            <person name="Friesen M."/>
            <person name="Prell J."/>
        </authorList>
    </citation>
    <scope>NUCLEOTIDE SEQUENCE [LARGE SCALE GENOMIC DNA]</scope>
    <source>
        <strain evidence="6">UBT1</strain>
    </source>
</reference>
<feature type="transmembrane region" description="Helical" evidence="1">
    <location>
        <begin position="46"/>
        <end position="69"/>
    </location>
</feature>
<protein>
    <recommendedName>
        <fullName evidence="8">Phage holin family protein</fullName>
    </recommendedName>
</protein>
<keyword evidence="1" id="KW-1133">Transmembrane helix</keyword>
<dbReference type="RefSeq" id="WP_066883666.1">
    <property type="nucleotide sequence ID" value="NZ_CP171739.1"/>
</dbReference>
<evidence type="ECO:0000313" key="4">
    <source>
        <dbReference type="EMBL" id="KWX09903.1"/>
    </source>
</evidence>
<gene>
    <name evidence="3" type="ORF">LI90_403</name>
    <name evidence="2" type="ORF">TH66_17800</name>
    <name evidence="4" type="ORF">TR74_06845</name>
</gene>
<evidence type="ECO:0000313" key="6">
    <source>
        <dbReference type="Proteomes" id="UP000070598"/>
    </source>
</evidence>
<dbReference type="Proteomes" id="UP000070598">
    <property type="component" value="Unassembled WGS sequence"/>
</dbReference>
<dbReference type="STRING" id="1469144.LI90_403"/>
<comment type="caution">
    <text evidence="3">The sequence shown here is derived from an EMBL/GenBank/DDBJ whole genome shotgun (WGS) entry which is preliminary data.</text>
</comment>
<evidence type="ECO:0000313" key="5">
    <source>
        <dbReference type="Proteomes" id="UP000070188"/>
    </source>
</evidence>